<dbReference type="InterPro" id="IPR036197">
    <property type="entry name" value="NarG-like_sf"/>
</dbReference>
<dbReference type="GO" id="GO:0019645">
    <property type="term" value="P:anaerobic electron transport chain"/>
    <property type="evidence" value="ECO:0007669"/>
    <property type="project" value="TreeGrafter"/>
</dbReference>
<keyword evidence="12" id="KW-0534">Nitrate assimilation</keyword>
<evidence type="ECO:0000256" key="5">
    <source>
        <dbReference type="ARBA" id="ARBA00022617"/>
    </source>
</evidence>
<feature type="transmembrane region" description="Helical" evidence="17">
    <location>
        <begin position="155"/>
        <end position="175"/>
    </location>
</feature>
<keyword evidence="11 16" id="KW-0408">Iron</keyword>
<evidence type="ECO:0000256" key="6">
    <source>
        <dbReference type="ARBA" id="ARBA00022692"/>
    </source>
</evidence>
<dbReference type="InterPro" id="IPR003816">
    <property type="entry name" value="Nitrate_red_gam"/>
</dbReference>
<feature type="transmembrane region" description="Helical" evidence="17">
    <location>
        <begin position="49"/>
        <end position="69"/>
    </location>
</feature>
<evidence type="ECO:0000256" key="11">
    <source>
        <dbReference type="ARBA" id="ARBA00023004"/>
    </source>
</evidence>
<comment type="subcellular location">
    <subcellularLocation>
        <location evidence="1">Cell membrane</location>
        <topology evidence="1">Multi-pass membrane protein</topology>
    </subcellularLocation>
</comment>
<dbReference type="GO" id="GO:0005886">
    <property type="term" value="C:plasma membrane"/>
    <property type="evidence" value="ECO:0007669"/>
    <property type="project" value="UniProtKB-SubCell"/>
</dbReference>
<evidence type="ECO:0000256" key="13">
    <source>
        <dbReference type="ARBA" id="ARBA00023136"/>
    </source>
</evidence>
<keyword evidence="5 16" id="KW-0349">Heme</keyword>
<organism evidence="19 20">
    <name type="scientific">Methylocella tundrae</name>
    <dbReference type="NCBI Taxonomy" id="227605"/>
    <lineage>
        <taxon>Bacteria</taxon>
        <taxon>Pseudomonadati</taxon>
        <taxon>Pseudomonadota</taxon>
        <taxon>Alphaproteobacteria</taxon>
        <taxon>Hyphomicrobiales</taxon>
        <taxon>Beijerinckiaceae</taxon>
        <taxon>Methylocella</taxon>
    </lineage>
</organism>
<protein>
    <recommendedName>
        <fullName evidence="2">nitrate reductase (quinone)</fullName>
        <ecNumber evidence="2">1.7.5.1</ecNumber>
    </recommendedName>
</protein>
<evidence type="ECO:0000256" key="16">
    <source>
        <dbReference type="PIRSR" id="PIRSR603816-1"/>
    </source>
</evidence>
<feature type="domain" description="NarG-like" evidence="18">
    <location>
        <begin position="7"/>
        <end position="226"/>
    </location>
</feature>
<feature type="transmembrane region" description="Helical" evidence="17">
    <location>
        <begin position="89"/>
        <end position="110"/>
    </location>
</feature>
<keyword evidence="6 17" id="KW-0812">Transmembrane</keyword>
<dbReference type="Proteomes" id="UP000294360">
    <property type="component" value="Chromosome"/>
</dbReference>
<evidence type="ECO:0000256" key="15">
    <source>
        <dbReference type="ARBA" id="ARBA00063882"/>
    </source>
</evidence>
<dbReference type="NCBIfam" id="TIGR00351">
    <property type="entry name" value="narI"/>
    <property type="match status" value="1"/>
</dbReference>
<feature type="transmembrane region" description="Helical" evidence="17">
    <location>
        <begin position="130"/>
        <end position="149"/>
    </location>
</feature>
<dbReference type="EMBL" id="LR536450">
    <property type="protein sequence ID" value="VFU09806.1"/>
    <property type="molecule type" value="Genomic_DNA"/>
</dbReference>
<feature type="transmembrane region" description="Helical" evidence="17">
    <location>
        <begin position="187"/>
        <end position="208"/>
    </location>
</feature>
<evidence type="ECO:0000256" key="7">
    <source>
        <dbReference type="ARBA" id="ARBA00022723"/>
    </source>
</evidence>
<dbReference type="InterPro" id="IPR023234">
    <property type="entry name" value="NarG-like_domain"/>
</dbReference>
<dbReference type="GO" id="GO:0009055">
    <property type="term" value="F:electron transfer activity"/>
    <property type="evidence" value="ECO:0007669"/>
    <property type="project" value="TreeGrafter"/>
</dbReference>
<comment type="subunit">
    <text evidence="15">Dimer of heterotrimers each composed of an alpha, a beta and a gamma chain. Alpha and beta are catalytic chains; gamma chains are involved in binding the enzyme complex to the cytoplasmic membrane.</text>
</comment>
<feature type="transmembrane region" description="Helical" evidence="17">
    <location>
        <begin position="12"/>
        <end position="29"/>
    </location>
</feature>
<dbReference type="PANTHER" id="PTHR30598">
    <property type="entry name" value="NITRATE REDUCTASE PRIVATE CHAPERONE, REDOX ENZYME MATURATION PROTEIN REMP FAMILY"/>
    <property type="match status" value="1"/>
</dbReference>
<evidence type="ECO:0000256" key="14">
    <source>
        <dbReference type="ARBA" id="ARBA00048294"/>
    </source>
</evidence>
<evidence type="ECO:0000256" key="2">
    <source>
        <dbReference type="ARBA" id="ARBA00012500"/>
    </source>
</evidence>
<dbReference type="GO" id="GO:0042128">
    <property type="term" value="P:nitrate assimilation"/>
    <property type="evidence" value="ECO:0007669"/>
    <property type="project" value="UniProtKB-KW"/>
</dbReference>
<evidence type="ECO:0000256" key="8">
    <source>
        <dbReference type="ARBA" id="ARBA00022982"/>
    </source>
</evidence>
<keyword evidence="9 17" id="KW-1133">Transmembrane helix</keyword>
<evidence type="ECO:0000256" key="10">
    <source>
        <dbReference type="ARBA" id="ARBA00023002"/>
    </source>
</evidence>
<evidence type="ECO:0000313" key="19">
    <source>
        <dbReference type="EMBL" id="VFU09806.1"/>
    </source>
</evidence>
<evidence type="ECO:0000256" key="12">
    <source>
        <dbReference type="ARBA" id="ARBA00023063"/>
    </source>
</evidence>
<accession>A0A4U8Z367</accession>
<name>A0A4U8Z367_METTU</name>
<reference evidence="19 20" key="1">
    <citation type="submission" date="2019-03" db="EMBL/GenBank/DDBJ databases">
        <authorList>
            <person name="Kox A.R. M."/>
        </authorList>
    </citation>
    <scope>NUCLEOTIDE SEQUENCE [LARGE SCALE GENOMIC DNA]</scope>
    <source>
        <strain evidence="19">MTUNDRAET4 annotated genome</strain>
    </source>
</reference>
<gene>
    <name evidence="19" type="primary">narV</name>
    <name evidence="19" type="ORF">MTUNDRAET4_2919</name>
</gene>
<dbReference type="PANTHER" id="PTHR30598:SF3">
    <property type="entry name" value="RESPIRATORY NITRATE REDUCTASE 1 GAMMA CHAIN"/>
    <property type="match status" value="1"/>
</dbReference>
<dbReference type="InterPro" id="IPR051936">
    <property type="entry name" value="Heme-iron_electron_transfer"/>
</dbReference>
<keyword evidence="3" id="KW-0813">Transport</keyword>
<dbReference type="GO" id="GO:0160182">
    <property type="term" value="F:nitrate reductase (quinone) activity"/>
    <property type="evidence" value="ECO:0007669"/>
    <property type="project" value="UniProtKB-EC"/>
</dbReference>
<keyword evidence="7" id="KW-0479">Metal-binding</keyword>
<evidence type="ECO:0000256" key="4">
    <source>
        <dbReference type="ARBA" id="ARBA00022475"/>
    </source>
</evidence>
<dbReference type="GO" id="GO:0020037">
    <property type="term" value="F:heme binding"/>
    <property type="evidence" value="ECO:0007669"/>
    <property type="project" value="TreeGrafter"/>
</dbReference>
<keyword evidence="13 17" id="KW-0472">Membrane</keyword>
<keyword evidence="8" id="KW-0249">Electron transport</keyword>
<keyword evidence="10 19" id="KW-0560">Oxidoreductase</keyword>
<dbReference type="RefSeq" id="WP_134490304.1">
    <property type="nucleotide sequence ID" value="NZ_CP139089.1"/>
</dbReference>
<dbReference type="EC" id="1.7.5.1" evidence="2"/>
<evidence type="ECO:0000313" key="20">
    <source>
        <dbReference type="Proteomes" id="UP000294360"/>
    </source>
</evidence>
<dbReference type="Gene3D" id="1.20.950.20">
    <property type="entry name" value="Transmembrane di-heme cytochromes, Chain C"/>
    <property type="match status" value="1"/>
</dbReference>
<feature type="binding site" description="axial binding residue" evidence="16">
    <location>
        <position position="188"/>
    </location>
    <ligand>
        <name>heme b</name>
        <dbReference type="ChEBI" id="CHEBI:60344"/>
        <label>1</label>
    </ligand>
    <ligandPart>
        <name>Fe</name>
        <dbReference type="ChEBI" id="CHEBI:18248"/>
    </ligandPart>
</feature>
<sequence>MSDYLNSALYGWYPYVCLTVFALGSLVRFDTAQYTWRSGSSQLLRKRQFRWGSNLFHVGILVVIGGHFAGFLMPDWAVDWLISPAQHELLAMVVGGLAGLIAIVGLSLLIHRRLTDPRIRATSRRWDIAIILMLWAQLALGLLTVPVSALHMDGALFLTLVAYIKGIVLLHPGVADLLLGTPLIYRLHILLGFTIFLVSPFTRLVHIWSAPVWYFGRPGFQVVRSRESVGNRSRDQSLTVVDLVTRADSAKPAGAKFPQSVRGN</sequence>
<proteinExistence type="predicted"/>
<evidence type="ECO:0000256" key="1">
    <source>
        <dbReference type="ARBA" id="ARBA00004651"/>
    </source>
</evidence>
<dbReference type="AlphaFoldDB" id="A0A4U8Z367"/>
<feature type="binding site" description="axial binding residue" evidence="16">
    <location>
        <position position="206"/>
    </location>
    <ligand>
        <name>heme b</name>
        <dbReference type="ChEBI" id="CHEBI:60344"/>
        <label>1</label>
    </ligand>
    <ligandPart>
        <name>Fe</name>
        <dbReference type="ChEBI" id="CHEBI:18248"/>
    </ligandPart>
</feature>
<evidence type="ECO:0000256" key="3">
    <source>
        <dbReference type="ARBA" id="ARBA00022448"/>
    </source>
</evidence>
<feature type="binding site" description="axial binding residue" evidence="16">
    <location>
        <position position="67"/>
    </location>
    <ligand>
        <name>heme b</name>
        <dbReference type="ChEBI" id="CHEBI:60344"/>
        <label>1</label>
    </ligand>
    <ligandPart>
        <name>Fe</name>
        <dbReference type="ChEBI" id="CHEBI:18248"/>
    </ligandPart>
</feature>
<dbReference type="Pfam" id="PF02665">
    <property type="entry name" value="Nitrate_red_gam"/>
    <property type="match status" value="1"/>
</dbReference>
<dbReference type="KEGG" id="mtun:MTUNDRAET4_2919"/>
<evidence type="ECO:0000259" key="18">
    <source>
        <dbReference type="Pfam" id="PF02665"/>
    </source>
</evidence>
<dbReference type="OrthoDB" id="9788113at2"/>
<comment type="catalytic activity">
    <reaction evidence="14">
        <text>nitrate + a quinol = a quinone + nitrite + H2O</text>
        <dbReference type="Rhea" id="RHEA:56144"/>
        <dbReference type="ChEBI" id="CHEBI:15377"/>
        <dbReference type="ChEBI" id="CHEBI:16301"/>
        <dbReference type="ChEBI" id="CHEBI:17632"/>
        <dbReference type="ChEBI" id="CHEBI:24646"/>
        <dbReference type="ChEBI" id="CHEBI:132124"/>
        <dbReference type="EC" id="1.7.5.1"/>
    </reaction>
</comment>
<evidence type="ECO:0000256" key="17">
    <source>
        <dbReference type="SAM" id="Phobius"/>
    </source>
</evidence>
<feature type="binding site" description="axial binding residue" evidence="16">
    <location>
        <position position="57"/>
    </location>
    <ligand>
        <name>heme b</name>
        <dbReference type="ChEBI" id="CHEBI:60344"/>
        <label>1</label>
    </ligand>
    <ligandPart>
        <name>Fe</name>
        <dbReference type="ChEBI" id="CHEBI:18248"/>
    </ligandPart>
</feature>
<dbReference type="SUPFAM" id="SSF103501">
    <property type="entry name" value="Respiratory nitrate reductase 1 gamma chain"/>
    <property type="match status" value="1"/>
</dbReference>
<dbReference type="GO" id="GO:0046872">
    <property type="term" value="F:metal ion binding"/>
    <property type="evidence" value="ECO:0007669"/>
    <property type="project" value="UniProtKB-KW"/>
</dbReference>
<keyword evidence="4" id="KW-1003">Cell membrane</keyword>
<dbReference type="FunFam" id="1.20.950.20:FF:000001">
    <property type="entry name" value="Respiratory nitrate reductase subunit gamma"/>
    <property type="match status" value="1"/>
</dbReference>
<dbReference type="GO" id="GO:0009325">
    <property type="term" value="C:nitrate reductase complex"/>
    <property type="evidence" value="ECO:0007669"/>
    <property type="project" value="InterPro"/>
</dbReference>
<evidence type="ECO:0000256" key="9">
    <source>
        <dbReference type="ARBA" id="ARBA00022989"/>
    </source>
</evidence>